<gene>
    <name evidence="3" type="ORF">G3570_04030</name>
</gene>
<dbReference type="AlphaFoldDB" id="A0A6M1SYZ3"/>
<dbReference type="EMBL" id="JAALLT010000001">
    <property type="protein sequence ID" value="NGP75787.1"/>
    <property type="molecule type" value="Genomic_DNA"/>
</dbReference>
<dbReference type="SUPFAM" id="SSF63411">
    <property type="entry name" value="LuxS/MPP-like metallohydrolase"/>
    <property type="match status" value="2"/>
</dbReference>
<dbReference type="Gene3D" id="3.30.830.10">
    <property type="entry name" value="Metalloenzyme, LuxS/M16 peptidase-like"/>
    <property type="match status" value="2"/>
</dbReference>
<dbReference type="InterPro" id="IPR007863">
    <property type="entry name" value="Peptidase_M16_C"/>
</dbReference>
<evidence type="ECO:0000313" key="4">
    <source>
        <dbReference type="Proteomes" id="UP000473278"/>
    </source>
</evidence>
<reference evidence="3 4" key="1">
    <citation type="submission" date="2020-02" db="EMBL/GenBank/DDBJ databases">
        <title>Balneolaceae bacterium YR4-1, complete genome.</title>
        <authorList>
            <person name="Li Y."/>
            <person name="Wu S."/>
        </authorList>
    </citation>
    <scope>NUCLEOTIDE SEQUENCE [LARGE SCALE GENOMIC DNA]</scope>
    <source>
        <strain evidence="3 4">YR4-1</strain>
    </source>
</reference>
<feature type="signal peptide" evidence="1">
    <location>
        <begin position="1"/>
        <end position="20"/>
    </location>
</feature>
<keyword evidence="1" id="KW-0732">Signal</keyword>
<evidence type="ECO:0000259" key="2">
    <source>
        <dbReference type="Pfam" id="PF05193"/>
    </source>
</evidence>
<name>A0A6M1SYZ3_9BACT</name>
<protein>
    <submittedName>
        <fullName evidence="3">Insulinase family protein</fullName>
    </submittedName>
</protein>
<comment type="caution">
    <text evidence="3">The sequence shown here is derived from an EMBL/GenBank/DDBJ whole genome shotgun (WGS) entry which is preliminary data.</text>
</comment>
<dbReference type="InterPro" id="IPR050361">
    <property type="entry name" value="MPP/UQCRC_Complex"/>
</dbReference>
<dbReference type="PANTHER" id="PTHR11851">
    <property type="entry name" value="METALLOPROTEASE"/>
    <property type="match status" value="1"/>
</dbReference>
<feature type="chain" id="PRO_5026844354" evidence="1">
    <location>
        <begin position="21"/>
        <end position="692"/>
    </location>
</feature>
<feature type="domain" description="Peptidase M16 C-terminal" evidence="2">
    <location>
        <begin position="203"/>
        <end position="381"/>
    </location>
</feature>
<proteinExistence type="predicted"/>
<organism evidence="3 4">
    <name type="scientific">Halalkalibaculum roseum</name>
    <dbReference type="NCBI Taxonomy" id="2709311"/>
    <lineage>
        <taxon>Bacteria</taxon>
        <taxon>Pseudomonadati</taxon>
        <taxon>Balneolota</taxon>
        <taxon>Balneolia</taxon>
        <taxon>Balneolales</taxon>
        <taxon>Balneolaceae</taxon>
        <taxon>Halalkalibaculum</taxon>
    </lineage>
</organism>
<dbReference type="PANTHER" id="PTHR11851:SF225">
    <property type="entry name" value="NON-PEPTIDASE HOMOLOG YMXG"/>
    <property type="match status" value="1"/>
</dbReference>
<sequence>MKRFSLICMLVLFVASITQAQKRYDQLKFPELNQFNQPDVEIFTLDNGIKFFLVEDRELPLIDVSVMVRTGGVLVPNEKTGLSSITGTVMRSGGSENYPSDSLNALLENKAASMETGIGFTSGGAGMNVLKEDFDELLPVFIDLLTNPAFPEDKIELAKTQTKSGISRRNDNAQQIGYRVFDQLIYGENSVYARNTEYETVNNISREDLVNFHKEHFVGQNMSIGLVGDFDSDAMKSKLQEAFASIPSGAGTELEFPEVDYEYTSTINFINKSDVNQSFVLLGHLGGMRDNPDYAELQVMNQVLSGGFSGRLFQVVRTDMGLAYSVFGQYGMNTFYPGTFYAGVMTKSATTAEAIDAIIGEIERLQNEPITQEELQDTKDQFLNSLVFRYDSFEKVLNQRMSYDYRGLSENAFDEYVEGVKATTIEDVQRVAREYLNPDQMEILVVGNKDEIGDQLQKYGEVNEIDISIPQPGSEQKVVEGDAEKGATLLDKMSEALVSPGTELNSITLEGEVVQFGEQLPGGQMSLQTTSTIDYPDAVEQTVQTPGGTMKITYADGQGKMSMGGQERPLPPQMNQNLKETLNRSYLAIAMAENDINPQYTGTEEFEDKTYAKLSVNVDDKDILFLVDEETGYPRLMRYQQFNPQQGEQVQIEERYSDWKTVDGVAYAYTQISFSGDQKASETTYKEHKVNQ</sequence>
<evidence type="ECO:0000313" key="3">
    <source>
        <dbReference type="EMBL" id="NGP75787.1"/>
    </source>
</evidence>
<dbReference type="Proteomes" id="UP000473278">
    <property type="component" value="Unassembled WGS sequence"/>
</dbReference>
<evidence type="ECO:0000256" key="1">
    <source>
        <dbReference type="SAM" id="SignalP"/>
    </source>
</evidence>
<dbReference type="GO" id="GO:0046872">
    <property type="term" value="F:metal ion binding"/>
    <property type="evidence" value="ECO:0007669"/>
    <property type="project" value="InterPro"/>
</dbReference>
<dbReference type="Pfam" id="PF05193">
    <property type="entry name" value="Peptidase_M16_C"/>
    <property type="match status" value="1"/>
</dbReference>
<accession>A0A6M1SYZ3</accession>
<dbReference type="InterPro" id="IPR011249">
    <property type="entry name" value="Metalloenz_LuxS/M16"/>
</dbReference>
<dbReference type="RefSeq" id="WP_165139401.1">
    <property type="nucleotide sequence ID" value="NZ_JAALLT010000001.1"/>
</dbReference>
<keyword evidence="4" id="KW-1185">Reference proteome</keyword>